<evidence type="ECO:0000313" key="7">
    <source>
        <dbReference type="Proteomes" id="UP001626628"/>
    </source>
</evidence>
<keyword evidence="3" id="KW-0238">DNA-binding</keyword>
<dbReference type="SUPFAM" id="SSF53850">
    <property type="entry name" value="Periplasmic binding protein-like II"/>
    <property type="match status" value="1"/>
</dbReference>
<dbReference type="EMBL" id="CP147982">
    <property type="protein sequence ID" value="WXK80661.1"/>
    <property type="molecule type" value="Genomic_DNA"/>
</dbReference>
<dbReference type="Pfam" id="PF03466">
    <property type="entry name" value="LysR_substrate"/>
    <property type="match status" value="1"/>
</dbReference>
<sequence>MALTLQQLRYLVAVADYRSITAAAAAVYVAQPALSRAVQALERDLDVALVTRKGRGVELTCEGARVVRLARTVLAAVDAIEDIGAAQGGGSREKLCVVATPTLAIDLAADLLPAFTARHPGVDVQLVQRSSREALVECLTGGQAELGLVDLPVDQGLSSHHLQEREVVLVSPSGSGLPDPVPLRRLDGLRMVLPTRGTGRRTELESLFSHLGVRPVAALEVDERLAWVASVLGGHGSLVWYRDMASRTFGSRAEVRSFRPALLRPVGIVHARSSLSRPARAFLAHARRTAPVREPSR</sequence>
<evidence type="ECO:0000259" key="5">
    <source>
        <dbReference type="PROSITE" id="PS50931"/>
    </source>
</evidence>
<dbReference type="RefSeq" id="WP_407288628.1">
    <property type="nucleotide sequence ID" value="NZ_CP147982.1"/>
</dbReference>
<dbReference type="CDD" id="cd05466">
    <property type="entry name" value="PBP2_LTTR_substrate"/>
    <property type="match status" value="1"/>
</dbReference>
<comment type="similarity">
    <text evidence="1">Belongs to the LysR transcriptional regulatory family.</text>
</comment>
<dbReference type="Proteomes" id="UP001626628">
    <property type="component" value="Chromosome"/>
</dbReference>
<dbReference type="Gene3D" id="3.40.190.290">
    <property type="match status" value="1"/>
</dbReference>
<evidence type="ECO:0000313" key="6">
    <source>
        <dbReference type="EMBL" id="WXK80661.1"/>
    </source>
</evidence>
<gene>
    <name evidence="6" type="ORF">WAB15_34230</name>
</gene>
<proteinExistence type="inferred from homology"/>
<evidence type="ECO:0000256" key="2">
    <source>
        <dbReference type="ARBA" id="ARBA00023015"/>
    </source>
</evidence>
<dbReference type="PROSITE" id="PS50931">
    <property type="entry name" value="HTH_LYSR"/>
    <property type="match status" value="1"/>
</dbReference>
<dbReference type="SUPFAM" id="SSF46785">
    <property type="entry name" value="Winged helix' DNA-binding domain"/>
    <property type="match status" value="1"/>
</dbReference>
<evidence type="ECO:0000256" key="3">
    <source>
        <dbReference type="ARBA" id="ARBA00023125"/>
    </source>
</evidence>
<keyword evidence="4" id="KW-0804">Transcription</keyword>
<accession>A0ABZ2QWM1</accession>
<dbReference type="InterPro" id="IPR005119">
    <property type="entry name" value="LysR_subst-bd"/>
</dbReference>
<keyword evidence="7" id="KW-1185">Reference proteome</keyword>
<dbReference type="InterPro" id="IPR000847">
    <property type="entry name" value="LysR_HTH_N"/>
</dbReference>
<reference evidence="6 7" key="1">
    <citation type="submission" date="2024-03" db="EMBL/GenBank/DDBJ databases">
        <title>The complete genome of Streptomyces sirii sp.nov.</title>
        <authorList>
            <person name="Zakalyukina Y.V."/>
            <person name="Belik A.R."/>
            <person name="Biryukov M.V."/>
            <person name="Baturina O.A."/>
            <person name="Kabilov M.R."/>
        </authorList>
    </citation>
    <scope>NUCLEOTIDE SEQUENCE [LARGE SCALE GENOMIC DNA]</scope>
    <source>
        <strain evidence="6 7">BP-8</strain>
    </source>
</reference>
<protein>
    <submittedName>
        <fullName evidence="6">LysR family transcriptional regulator</fullName>
    </submittedName>
</protein>
<name>A0ABZ2QWM1_9ACTN</name>
<evidence type="ECO:0000256" key="1">
    <source>
        <dbReference type="ARBA" id="ARBA00009437"/>
    </source>
</evidence>
<dbReference type="PANTHER" id="PTHR30346">
    <property type="entry name" value="TRANSCRIPTIONAL DUAL REGULATOR HCAR-RELATED"/>
    <property type="match status" value="1"/>
</dbReference>
<feature type="domain" description="HTH lysR-type" evidence="5">
    <location>
        <begin position="3"/>
        <end position="60"/>
    </location>
</feature>
<dbReference type="PANTHER" id="PTHR30346:SF29">
    <property type="entry name" value="LYSR SUBSTRATE-BINDING"/>
    <property type="match status" value="1"/>
</dbReference>
<evidence type="ECO:0000256" key="4">
    <source>
        <dbReference type="ARBA" id="ARBA00023163"/>
    </source>
</evidence>
<dbReference type="Gene3D" id="1.10.10.10">
    <property type="entry name" value="Winged helix-like DNA-binding domain superfamily/Winged helix DNA-binding domain"/>
    <property type="match status" value="1"/>
</dbReference>
<dbReference type="PRINTS" id="PR00039">
    <property type="entry name" value="HTHLYSR"/>
</dbReference>
<keyword evidence="2" id="KW-0805">Transcription regulation</keyword>
<dbReference type="Pfam" id="PF00126">
    <property type="entry name" value="HTH_1"/>
    <property type="match status" value="1"/>
</dbReference>
<organism evidence="6 7">
    <name type="scientific">Streptomyces sirii</name>
    <dbReference type="NCBI Taxonomy" id="3127701"/>
    <lineage>
        <taxon>Bacteria</taxon>
        <taxon>Bacillati</taxon>
        <taxon>Actinomycetota</taxon>
        <taxon>Actinomycetes</taxon>
        <taxon>Kitasatosporales</taxon>
        <taxon>Streptomycetaceae</taxon>
        <taxon>Streptomyces</taxon>
    </lineage>
</organism>
<dbReference type="InterPro" id="IPR036390">
    <property type="entry name" value="WH_DNA-bd_sf"/>
</dbReference>
<dbReference type="InterPro" id="IPR036388">
    <property type="entry name" value="WH-like_DNA-bd_sf"/>
</dbReference>